<sequence length="635" mass="73289">MIRIISATYCYLFIILISFSVKSQEKKDWYSSFGEIPNTVDRHFYKDLKTTTNLLKRIKIIDTIATIHIQSGNTDSIVYYGNLLQNEIRGRENELSDYDLYLSKSYNILGKGKLEKGLFDDAMKHHLDGIAVSPVVKMSKMHYTHQIGLGIVYLNQKEYDTALTIFQTCLKNSTDTEVLILAKKHLADTYFLKKDFSKAKSNYLQVLDDLRLYENNKIRLETQLKLGRIDIFENNLNHALAYFRSVKEIALQSKFYDLYINAVIQMGIVYYNQGHLQDAEIILSSAYVNTVQWNKLELQRDVIMVLRNIKVAEKDYENAYNLMTQYLGVSNEILTNQNKEIVKDMEVKYQTLQKEKEILALKEEQLLKESEIERQRTIKKAFLIGFLVVLLPVIALLFVYFQKLKTQIELNKSQKEVNSQKVHGLMKDQELNLVKATMDGQNKERMRLARELHDSIGGNLASIKLQLSGNSHNGTQQSNIIQQVDETYHQVRDLSHNLASKKFQNNGISTLIKEYVNNIEEGSHQKISFNPHPEEKINEIENPLKEELFKIIQELLTNTLKHAKADQIDIYLNQYQTILQLLFEDNGIGFEADKVADGIGFKNIRNRLHSLSGNMVIDSTINRGTVINIEIPVSI</sequence>
<dbReference type="Gene3D" id="1.25.40.10">
    <property type="entry name" value="Tetratricopeptide repeat domain"/>
    <property type="match status" value="1"/>
</dbReference>
<keyword evidence="4" id="KW-0808">Transferase</keyword>
<dbReference type="PANTHER" id="PTHR24421">
    <property type="entry name" value="NITRATE/NITRITE SENSOR PROTEIN NARX-RELATED"/>
    <property type="match status" value="1"/>
</dbReference>
<proteinExistence type="predicted"/>
<keyword evidence="13" id="KW-1185">Reference proteome</keyword>
<evidence type="ECO:0000256" key="8">
    <source>
        <dbReference type="ARBA" id="ARBA00023012"/>
    </source>
</evidence>
<keyword evidence="8" id="KW-0902">Two-component regulatory system</keyword>
<comment type="catalytic activity">
    <reaction evidence="1">
        <text>ATP + protein L-histidine = ADP + protein N-phospho-L-histidine.</text>
        <dbReference type="EC" id="2.7.13.3"/>
    </reaction>
</comment>
<feature type="transmembrane region" description="Helical" evidence="10">
    <location>
        <begin position="381"/>
        <end position="401"/>
    </location>
</feature>
<evidence type="ECO:0000256" key="4">
    <source>
        <dbReference type="ARBA" id="ARBA00022679"/>
    </source>
</evidence>
<evidence type="ECO:0000313" key="12">
    <source>
        <dbReference type="EMBL" id="MFD2563752.1"/>
    </source>
</evidence>
<evidence type="ECO:0000256" key="2">
    <source>
        <dbReference type="ARBA" id="ARBA00012438"/>
    </source>
</evidence>
<dbReference type="CDD" id="cd16917">
    <property type="entry name" value="HATPase_UhpB-NarQ-NarX-like"/>
    <property type="match status" value="1"/>
</dbReference>
<dbReference type="InterPro" id="IPR011712">
    <property type="entry name" value="Sig_transdc_His_kin_sub3_dim/P"/>
</dbReference>
<dbReference type="SUPFAM" id="SSF55874">
    <property type="entry name" value="ATPase domain of HSP90 chaperone/DNA topoisomerase II/histidine kinase"/>
    <property type="match status" value="1"/>
</dbReference>
<reference evidence="13" key="1">
    <citation type="journal article" date="2019" name="Int. J. Syst. Evol. Microbiol.">
        <title>The Global Catalogue of Microorganisms (GCM) 10K type strain sequencing project: providing services to taxonomists for standard genome sequencing and annotation.</title>
        <authorList>
            <consortium name="The Broad Institute Genomics Platform"/>
            <consortium name="The Broad Institute Genome Sequencing Center for Infectious Disease"/>
            <person name="Wu L."/>
            <person name="Ma J."/>
        </authorList>
    </citation>
    <scope>NUCLEOTIDE SEQUENCE [LARGE SCALE GENOMIC DNA]</scope>
    <source>
        <strain evidence="13">KCTC 52274</strain>
    </source>
</reference>
<gene>
    <name evidence="12" type="ORF">ACFSR1_13815</name>
</gene>
<dbReference type="Pfam" id="PF07730">
    <property type="entry name" value="HisKA_3"/>
    <property type="match status" value="1"/>
</dbReference>
<dbReference type="RefSeq" id="WP_378293454.1">
    <property type="nucleotide sequence ID" value="NZ_JBHULE010000019.1"/>
</dbReference>
<keyword evidence="10" id="KW-0472">Membrane</keyword>
<dbReference type="InterPro" id="IPR050482">
    <property type="entry name" value="Sensor_HK_TwoCompSys"/>
</dbReference>
<keyword evidence="9" id="KW-0175">Coiled coil</keyword>
<dbReference type="Gene3D" id="1.20.5.1930">
    <property type="match status" value="1"/>
</dbReference>
<dbReference type="EC" id="2.7.13.3" evidence="2"/>
<name>A0ABW5LJW4_9FLAO</name>
<evidence type="ECO:0000256" key="3">
    <source>
        <dbReference type="ARBA" id="ARBA00022553"/>
    </source>
</evidence>
<dbReference type="EMBL" id="JBHULE010000019">
    <property type="protein sequence ID" value="MFD2563752.1"/>
    <property type="molecule type" value="Genomic_DNA"/>
</dbReference>
<dbReference type="PANTHER" id="PTHR24421:SF10">
    <property type="entry name" value="NITRATE_NITRITE SENSOR PROTEIN NARQ"/>
    <property type="match status" value="1"/>
</dbReference>
<comment type="caution">
    <text evidence="12">The sequence shown here is derived from an EMBL/GenBank/DDBJ whole genome shotgun (WGS) entry which is preliminary data.</text>
</comment>
<feature type="coiled-coil region" evidence="9">
    <location>
        <begin position="342"/>
        <end position="369"/>
    </location>
</feature>
<evidence type="ECO:0000256" key="1">
    <source>
        <dbReference type="ARBA" id="ARBA00000085"/>
    </source>
</evidence>
<feature type="domain" description="Histidine kinase" evidence="11">
    <location>
        <begin position="447"/>
        <end position="635"/>
    </location>
</feature>
<dbReference type="Proteomes" id="UP001597319">
    <property type="component" value="Unassembled WGS sequence"/>
</dbReference>
<evidence type="ECO:0000256" key="9">
    <source>
        <dbReference type="SAM" id="Coils"/>
    </source>
</evidence>
<keyword evidence="10" id="KW-0812">Transmembrane</keyword>
<keyword evidence="3" id="KW-0597">Phosphoprotein</keyword>
<accession>A0ABW5LJW4</accession>
<keyword evidence="6 12" id="KW-0418">Kinase</keyword>
<evidence type="ECO:0000256" key="7">
    <source>
        <dbReference type="ARBA" id="ARBA00022840"/>
    </source>
</evidence>
<evidence type="ECO:0000256" key="5">
    <source>
        <dbReference type="ARBA" id="ARBA00022741"/>
    </source>
</evidence>
<protein>
    <recommendedName>
        <fullName evidence="2">histidine kinase</fullName>
        <ecNumber evidence="2">2.7.13.3</ecNumber>
    </recommendedName>
</protein>
<evidence type="ECO:0000313" key="13">
    <source>
        <dbReference type="Proteomes" id="UP001597319"/>
    </source>
</evidence>
<keyword evidence="7" id="KW-0067">ATP-binding</keyword>
<dbReference type="InterPro" id="IPR005467">
    <property type="entry name" value="His_kinase_dom"/>
</dbReference>
<dbReference type="InterPro" id="IPR011990">
    <property type="entry name" value="TPR-like_helical_dom_sf"/>
</dbReference>
<dbReference type="SUPFAM" id="SSF48452">
    <property type="entry name" value="TPR-like"/>
    <property type="match status" value="1"/>
</dbReference>
<evidence type="ECO:0000259" key="11">
    <source>
        <dbReference type="PROSITE" id="PS50109"/>
    </source>
</evidence>
<dbReference type="InterPro" id="IPR003594">
    <property type="entry name" value="HATPase_dom"/>
</dbReference>
<evidence type="ECO:0000256" key="6">
    <source>
        <dbReference type="ARBA" id="ARBA00022777"/>
    </source>
</evidence>
<dbReference type="Gene3D" id="3.30.565.10">
    <property type="entry name" value="Histidine kinase-like ATPase, C-terminal domain"/>
    <property type="match status" value="1"/>
</dbReference>
<keyword evidence="5" id="KW-0547">Nucleotide-binding</keyword>
<dbReference type="GO" id="GO:0016301">
    <property type="term" value="F:kinase activity"/>
    <property type="evidence" value="ECO:0007669"/>
    <property type="project" value="UniProtKB-KW"/>
</dbReference>
<dbReference type="Pfam" id="PF02518">
    <property type="entry name" value="HATPase_c"/>
    <property type="match status" value="1"/>
</dbReference>
<evidence type="ECO:0000256" key="10">
    <source>
        <dbReference type="SAM" id="Phobius"/>
    </source>
</evidence>
<dbReference type="PROSITE" id="PS50109">
    <property type="entry name" value="HIS_KIN"/>
    <property type="match status" value="1"/>
</dbReference>
<organism evidence="12 13">
    <name type="scientific">Aquimarina rubra</name>
    <dbReference type="NCBI Taxonomy" id="1920033"/>
    <lineage>
        <taxon>Bacteria</taxon>
        <taxon>Pseudomonadati</taxon>
        <taxon>Bacteroidota</taxon>
        <taxon>Flavobacteriia</taxon>
        <taxon>Flavobacteriales</taxon>
        <taxon>Flavobacteriaceae</taxon>
        <taxon>Aquimarina</taxon>
    </lineage>
</organism>
<dbReference type="InterPro" id="IPR036890">
    <property type="entry name" value="HATPase_C_sf"/>
</dbReference>
<keyword evidence="10" id="KW-1133">Transmembrane helix</keyword>